<proteinExistence type="predicted"/>
<sequence length="40" mass="4700">MSYEVYQKAQNLTADFQFDRAINLNFRVKFTRSNLSAAQI</sequence>
<name>M5II63_9BACT</name>
<organism evidence="1 2">
    <name type="scientific">Campylobacter showae CSUNSWCD</name>
    <dbReference type="NCBI Taxonomy" id="1244083"/>
    <lineage>
        <taxon>Bacteria</taxon>
        <taxon>Pseudomonadati</taxon>
        <taxon>Campylobacterota</taxon>
        <taxon>Epsilonproteobacteria</taxon>
        <taxon>Campylobacterales</taxon>
        <taxon>Campylobacteraceae</taxon>
        <taxon>Campylobacter</taxon>
    </lineage>
</organism>
<dbReference type="PATRIC" id="fig|1244083.3.peg.207"/>
<dbReference type="AlphaFoldDB" id="M5II63"/>
<accession>M5II63</accession>
<protein>
    <submittedName>
        <fullName evidence="1">Uncharacterized protein</fullName>
    </submittedName>
</protein>
<gene>
    <name evidence="1" type="ORF">CSUNSWCD_202</name>
</gene>
<evidence type="ECO:0000313" key="1">
    <source>
        <dbReference type="EMBL" id="EKU12262.1"/>
    </source>
</evidence>
<evidence type="ECO:0000313" key="2">
    <source>
        <dbReference type="Proteomes" id="UP000011939"/>
    </source>
</evidence>
<comment type="caution">
    <text evidence="1">The sequence shown here is derived from an EMBL/GenBank/DDBJ whole genome shotgun (WGS) entry which is preliminary data.</text>
</comment>
<reference evidence="1 2" key="1">
    <citation type="journal article" date="2013" name="Genome Announc.">
        <title>Genome Sequence of Campylobacter showae UNSWCD, Isolated from a Patient with Crohn's Disease.</title>
        <authorList>
            <person name="Tay A.P."/>
            <person name="Kaakoush N.O."/>
            <person name="Deshpande N.P."/>
            <person name="Chen Z."/>
            <person name="Mitchell H."/>
            <person name="Wilkins M.R."/>
        </authorList>
    </citation>
    <scope>NUCLEOTIDE SEQUENCE [LARGE SCALE GENOMIC DNA]</scope>
    <source>
        <strain evidence="1 2">CSUNSWCD</strain>
    </source>
</reference>
<dbReference type="Proteomes" id="UP000011939">
    <property type="component" value="Unassembled WGS sequence"/>
</dbReference>
<dbReference type="STRING" id="1244083.CSUNSWCD_202"/>
<dbReference type="EMBL" id="AMZQ01000001">
    <property type="protein sequence ID" value="EKU12262.1"/>
    <property type="molecule type" value="Genomic_DNA"/>
</dbReference>